<proteinExistence type="predicted"/>
<gene>
    <name evidence="4" type="primary">LOC111433512</name>
</gene>
<feature type="transmembrane region" description="Helical" evidence="2">
    <location>
        <begin position="160"/>
        <end position="184"/>
    </location>
</feature>
<keyword evidence="3" id="KW-1185">Reference proteome</keyword>
<evidence type="ECO:0000256" key="1">
    <source>
        <dbReference type="SAM" id="MobiDB-lite"/>
    </source>
</evidence>
<feature type="region of interest" description="Disordered" evidence="1">
    <location>
        <begin position="247"/>
        <end position="271"/>
    </location>
</feature>
<feature type="compositionally biased region" description="Acidic residues" evidence="1">
    <location>
        <begin position="357"/>
        <end position="375"/>
    </location>
</feature>
<evidence type="ECO:0000256" key="2">
    <source>
        <dbReference type="SAM" id="Phobius"/>
    </source>
</evidence>
<feature type="region of interest" description="Disordered" evidence="1">
    <location>
        <begin position="208"/>
        <end position="233"/>
    </location>
</feature>
<dbReference type="GeneID" id="111433512"/>
<sequence length="441" mass="49502">MPLPWKKTKSNRISRIVADLQPPSRSASLVVETGFPTSVVDLFVKNRDRLKKHSLKKTKHKHSILHVSEPLPPPRSSSLPPVHSPPPPPLPVDDTVVIAAAGHGVDDPEEKSRVADVDFNVVVGDGGRSNGDTNANFSILVLAAKMFLAVVPVLSTKQLALGVTLSAFLLFLLEILGQFAARFFDPSSIRNRFLSTTKAKCRRVGFIDRGGEGEGEEEEEEGEEEEEEEDEEFRAINSASNKEIEMVESNCDEEESGLQGEALRNGEKGRGCNWEVEGENEEMEKNQKSRSSKLKSKIIKKLIPKKLRSGKSLKKNKKEKKKRKQEGGIMIMESQQGIEWSCEEEEREAWGLHQNWEPEEEEEEEDEEEEEEEEIGSSTMVKGEVEDEEEDGRKKNVECKLVIMMILVGLCGGRFVALVVTVSGCFIFKFMKSVYQKWKFG</sequence>
<dbReference type="KEGG" id="cmos:111433512"/>
<evidence type="ECO:0000313" key="3">
    <source>
        <dbReference type="Proteomes" id="UP000504609"/>
    </source>
</evidence>
<dbReference type="RefSeq" id="XP_022926326.1">
    <property type="nucleotide sequence ID" value="XM_023070558.1"/>
</dbReference>
<feature type="transmembrane region" description="Helical" evidence="2">
    <location>
        <begin position="137"/>
        <end position="154"/>
    </location>
</feature>
<keyword evidence="2" id="KW-0472">Membrane</keyword>
<keyword evidence="2" id="KW-0812">Transmembrane</keyword>
<feature type="region of interest" description="Disordered" evidence="1">
    <location>
        <begin position="53"/>
        <end position="88"/>
    </location>
</feature>
<accession>A0A6J1EEK0</accession>
<dbReference type="PANTHER" id="PTHR36381">
    <property type="entry name" value="ETHYLENE-REGULATED TRANSCRIPT 2 (ERT2)"/>
    <property type="match status" value="1"/>
</dbReference>
<dbReference type="AlphaFoldDB" id="A0A6J1EEK0"/>
<organism evidence="3 4">
    <name type="scientific">Cucurbita moschata</name>
    <name type="common">Winter crookneck squash</name>
    <name type="synonym">Cucurbita pepo var. moschata</name>
    <dbReference type="NCBI Taxonomy" id="3662"/>
    <lineage>
        <taxon>Eukaryota</taxon>
        <taxon>Viridiplantae</taxon>
        <taxon>Streptophyta</taxon>
        <taxon>Embryophyta</taxon>
        <taxon>Tracheophyta</taxon>
        <taxon>Spermatophyta</taxon>
        <taxon>Magnoliopsida</taxon>
        <taxon>eudicotyledons</taxon>
        <taxon>Gunneridae</taxon>
        <taxon>Pentapetalae</taxon>
        <taxon>rosids</taxon>
        <taxon>fabids</taxon>
        <taxon>Cucurbitales</taxon>
        <taxon>Cucurbitaceae</taxon>
        <taxon>Cucurbiteae</taxon>
        <taxon>Cucurbita</taxon>
    </lineage>
</organism>
<name>A0A6J1EEK0_CUCMO</name>
<feature type="compositionally biased region" description="Acidic residues" evidence="1">
    <location>
        <begin position="213"/>
        <end position="232"/>
    </location>
</feature>
<feature type="region of interest" description="Disordered" evidence="1">
    <location>
        <begin position="352"/>
        <end position="390"/>
    </location>
</feature>
<feature type="compositionally biased region" description="Basic residues" evidence="1">
    <location>
        <begin position="53"/>
        <end position="64"/>
    </location>
</feature>
<protein>
    <submittedName>
        <fullName evidence="4">Uncharacterized protein LOC111433512</fullName>
    </submittedName>
</protein>
<feature type="transmembrane region" description="Helical" evidence="2">
    <location>
        <begin position="401"/>
        <end position="431"/>
    </location>
</feature>
<dbReference type="Proteomes" id="UP000504609">
    <property type="component" value="Unplaced"/>
</dbReference>
<evidence type="ECO:0000313" key="4">
    <source>
        <dbReference type="RefSeq" id="XP_022926326.1"/>
    </source>
</evidence>
<reference evidence="4" key="1">
    <citation type="submission" date="2025-08" db="UniProtKB">
        <authorList>
            <consortium name="RefSeq"/>
        </authorList>
    </citation>
    <scope>IDENTIFICATION</scope>
    <source>
        <tissue evidence="4">Young leaves</tissue>
    </source>
</reference>
<dbReference type="PANTHER" id="PTHR36381:SF1">
    <property type="entry name" value="ETHYLENE-REGULATED TRANSCRIPT 2 (ERT2)"/>
    <property type="match status" value="1"/>
</dbReference>
<keyword evidence="2" id="KW-1133">Transmembrane helix</keyword>